<dbReference type="PANTHER" id="PTHR43861">
    <property type="entry name" value="TRANS-ACONITATE 2-METHYLTRANSFERASE-RELATED"/>
    <property type="match status" value="1"/>
</dbReference>
<feature type="region of interest" description="Disordered" evidence="1">
    <location>
        <begin position="1"/>
        <end position="21"/>
    </location>
</feature>
<dbReference type="PANTHER" id="PTHR43861:SF1">
    <property type="entry name" value="TRANS-ACONITATE 2-METHYLTRANSFERASE"/>
    <property type="match status" value="1"/>
</dbReference>
<dbReference type="InterPro" id="IPR029063">
    <property type="entry name" value="SAM-dependent_MTases_sf"/>
</dbReference>
<reference evidence="3 4" key="1">
    <citation type="submission" date="2017-02" db="EMBL/GenBank/DDBJ databases">
        <authorList>
            <person name="Peterson S.W."/>
        </authorList>
    </citation>
    <scope>NUCLEOTIDE SEQUENCE [LARGE SCALE GENOMIC DNA]</scope>
    <source>
        <strain evidence="3 4">VKM Ac-2059</strain>
    </source>
</reference>
<keyword evidence="4" id="KW-1185">Reference proteome</keyword>
<keyword evidence="3" id="KW-0489">Methyltransferase</keyword>
<dbReference type="InterPro" id="IPR025714">
    <property type="entry name" value="Methyltranfer_dom"/>
</dbReference>
<dbReference type="CDD" id="cd02440">
    <property type="entry name" value="AdoMet_MTases"/>
    <property type="match status" value="1"/>
</dbReference>
<dbReference type="Gene3D" id="3.40.50.150">
    <property type="entry name" value="Vaccinia Virus protein VP39"/>
    <property type="match status" value="1"/>
</dbReference>
<gene>
    <name evidence="3" type="ORF">SAMN06309945_1147</name>
</gene>
<keyword evidence="3" id="KW-0808">Transferase</keyword>
<dbReference type="Proteomes" id="UP000190857">
    <property type="component" value="Unassembled WGS sequence"/>
</dbReference>
<dbReference type="RefSeq" id="WP_079727243.1">
    <property type="nucleotide sequence ID" value="NZ_FUZP01000001.1"/>
</dbReference>
<dbReference type="AlphaFoldDB" id="A0A1T5J2L5"/>
<dbReference type="GO" id="GO:0008168">
    <property type="term" value="F:methyltransferase activity"/>
    <property type="evidence" value="ECO:0007669"/>
    <property type="project" value="UniProtKB-KW"/>
</dbReference>
<dbReference type="EMBL" id="FUZP01000001">
    <property type="protein sequence ID" value="SKC45604.1"/>
    <property type="molecule type" value="Genomic_DNA"/>
</dbReference>
<sequence length="310" mass="34879">MSHTTDEHEHDQQDGASSWLDDNRANWDDRVPVHLDSDFYDLTALRAGRGRLTPIEESELAQLFPGGEDGTFDLTGLRVLHLQCHFGADTLRLAQAGAEVVGIDFSRPAIKEARKLAAELGLADRARFIVTDVYDLRHALPEPDSFDLVFTSWGTITWLPNLTEWASIIEWFLKPGALFYFADNHPVSGVFEGLENGFPRFAYPYGATEPFVVDDPSDYADQEARIEHGRTWEWSHPVSALWKAITGATLRLDHYEEHYQVPWQAYPGLQAQGDGMYGWPDDTRWLPLAHSLTAVKPMVGQTRPGSGRES</sequence>
<name>A0A1T5J2L5_9MICO</name>
<dbReference type="Pfam" id="PF13847">
    <property type="entry name" value="Methyltransf_31"/>
    <property type="match status" value="1"/>
</dbReference>
<evidence type="ECO:0000256" key="1">
    <source>
        <dbReference type="SAM" id="MobiDB-lite"/>
    </source>
</evidence>
<dbReference type="OrthoDB" id="8385759at2"/>
<dbReference type="SUPFAM" id="SSF53335">
    <property type="entry name" value="S-adenosyl-L-methionine-dependent methyltransferases"/>
    <property type="match status" value="1"/>
</dbReference>
<evidence type="ECO:0000313" key="4">
    <source>
        <dbReference type="Proteomes" id="UP000190857"/>
    </source>
</evidence>
<feature type="domain" description="Methyltransferase" evidence="2">
    <location>
        <begin position="76"/>
        <end position="183"/>
    </location>
</feature>
<evidence type="ECO:0000313" key="3">
    <source>
        <dbReference type="EMBL" id="SKC45604.1"/>
    </source>
</evidence>
<organism evidence="3 4">
    <name type="scientific">Okibacterium fritillariae</name>
    <dbReference type="NCBI Taxonomy" id="123320"/>
    <lineage>
        <taxon>Bacteria</taxon>
        <taxon>Bacillati</taxon>
        <taxon>Actinomycetota</taxon>
        <taxon>Actinomycetes</taxon>
        <taxon>Micrococcales</taxon>
        <taxon>Microbacteriaceae</taxon>
        <taxon>Okibacterium</taxon>
    </lineage>
</organism>
<dbReference type="STRING" id="123320.SAMN06309945_1147"/>
<proteinExistence type="predicted"/>
<feature type="compositionally biased region" description="Basic and acidic residues" evidence="1">
    <location>
        <begin position="1"/>
        <end position="13"/>
    </location>
</feature>
<evidence type="ECO:0000259" key="2">
    <source>
        <dbReference type="Pfam" id="PF13847"/>
    </source>
</evidence>
<dbReference type="GO" id="GO:0032259">
    <property type="term" value="P:methylation"/>
    <property type="evidence" value="ECO:0007669"/>
    <property type="project" value="UniProtKB-KW"/>
</dbReference>
<protein>
    <submittedName>
        <fullName evidence="3">Methyltransferase domain-containing protein</fullName>
    </submittedName>
</protein>
<accession>A0A1T5J2L5</accession>